<dbReference type="NCBIfam" id="TIGR00084">
    <property type="entry name" value="ruvA"/>
    <property type="match status" value="1"/>
</dbReference>
<evidence type="ECO:0000256" key="6">
    <source>
        <dbReference type="HAMAP-Rule" id="MF_00031"/>
    </source>
</evidence>
<dbReference type="InterPro" id="IPR012340">
    <property type="entry name" value="NA-bd_OB-fold"/>
</dbReference>
<evidence type="ECO:0000256" key="2">
    <source>
        <dbReference type="ARBA" id="ARBA00022763"/>
    </source>
</evidence>
<dbReference type="Pfam" id="PF07499">
    <property type="entry name" value="RuvA_C"/>
    <property type="match status" value="1"/>
</dbReference>
<dbReference type="GO" id="GO:0000400">
    <property type="term" value="F:four-way junction DNA binding"/>
    <property type="evidence" value="ECO:0007669"/>
    <property type="project" value="UniProtKB-UniRule"/>
</dbReference>
<dbReference type="GO" id="GO:0005737">
    <property type="term" value="C:cytoplasm"/>
    <property type="evidence" value="ECO:0007669"/>
    <property type="project" value="UniProtKB-SubCell"/>
</dbReference>
<dbReference type="InterPro" id="IPR000085">
    <property type="entry name" value="RuvA"/>
</dbReference>
<dbReference type="SUPFAM" id="SSF47781">
    <property type="entry name" value="RuvA domain 2-like"/>
    <property type="match status" value="1"/>
</dbReference>
<evidence type="ECO:0000259" key="7">
    <source>
        <dbReference type="SMART" id="SM00278"/>
    </source>
</evidence>
<dbReference type="KEGG" id="mgod:E7746_07705"/>
<feature type="domain" description="Helix-hairpin-helix DNA-binding motif class 1" evidence="7">
    <location>
        <begin position="72"/>
        <end position="91"/>
    </location>
</feature>
<feature type="domain" description="Helix-hairpin-helix DNA-binding motif class 1" evidence="7">
    <location>
        <begin position="107"/>
        <end position="126"/>
    </location>
</feature>
<keyword evidence="5 6" id="KW-0234">DNA repair</keyword>
<comment type="subcellular location">
    <subcellularLocation>
        <location evidence="6">Cytoplasm</location>
    </subcellularLocation>
</comment>
<dbReference type="Gene3D" id="1.10.8.10">
    <property type="entry name" value="DNA helicase RuvA subunit, C-terminal domain"/>
    <property type="match status" value="1"/>
</dbReference>
<dbReference type="Gene3D" id="1.10.150.20">
    <property type="entry name" value="5' to 3' exonuclease, C-terminal subdomain"/>
    <property type="match status" value="1"/>
</dbReference>
<dbReference type="RefSeq" id="WP_123396846.1">
    <property type="nucleotide sequence ID" value="NZ_CANQMU010000034.1"/>
</dbReference>
<dbReference type="Gene3D" id="2.40.50.140">
    <property type="entry name" value="Nucleic acid-binding proteins"/>
    <property type="match status" value="1"/>
</dbReference>
<evidence type="ECO:0000313" key="9">
    <source>
        <dbReference type="Proteomes" id="UP000297031"/>
    </source>
</evidence>
<dbReference type="Pfam" id="PF01330">
    <property type="entry name" value="RuvA_N"/>
    <property type="match status" value="1"/>
</dbReference>
<evidence type="ECO:0000256" key="5">
    <source>
        <dbReference type="ARBA" id="ARBA00023204"/>
    </source>
</evidence>
<dbReference type="SUPFAM" id="SSF50249">
    <property type="entry name" value="Nucleic acid-binding proteins"/>
    <property type="match status" value="1"/>
</dbReference>
<dbReference type="CDD" id="cd14332">
    <property type="entry name" value="UBA_RuvA_C"/>
    <property type="match status" value="1"/>
</dbReference>
<comment type="domain">
    <text evidence="6">Has three domains with a flexible linker between the domains II and III and assumes an 'L' shape. Domain III is highly mobile and contacts RuvB.</text>
</comment>
<dbReference type="Proteomes" id="UP000297031">
    <property type="component" value="Chromosome"/>
</dbReference>
<dbReference type="GO" id="GO:0006281">
    <property type="term" value="P:DNA repair"/>
    <property type="evidence" value="ECO:0007669"/>
    <property type="project" value="UniProtKB-UniRule"/>
</dbReference>
<dbReference type="InterPro" id="IPR013849">
    <property type="entry name" value="DNA_helicase_Holl-junc_RuvA_I"/>
</dbReference>
<dbReference type="GO" id="GO:0009378">
    <property type="term" value="F:four-way junction helicase activity"/>
    <property type="evidence" value="ECO:0007669"/>
    <property type="project" value="InterPro"/>
</dbReference>
<evidence type="ECO:0000256" key="1">
    <source>
        <dbReference type="ARBA" id="ARBA00022490"/>
    </source>
</evidence>
<keyword evidence="2 6" id="KW-0227">DNA damage</keyword>
<dbReference type="EMBL" id="CP039393">
    <property type="protein sequence ID" value="QCD35780.1"/>
    <property type="molecule type" value="Genomic_DNA"/>
</dbReference>
<organism evidence="8 9">
    <name type="scientific">Muribaculum gordoncarteri</name>
    <dbReference type="NCBI Taxonomy" id="2530390"/>
    <lineage>
        <taxon>Bacteria</taxon>
        <taxon>Pseudomonadati</taxon>
        <taxon>Bacteroidota</taxon>
        <taxon>Bacteroidia</taxon>
        <taxon>Bacteroidales</taxon>
        <taxon>Muribaculaceae</taxon>
        <taxon>Muribaculum</taxon>
    </lineage>
</organism>
<sequence>MIEYIKGVLSELTPAYAVLETAGIGYMLNITLPAYEALEGKSDVKLLVHEVIREDAHLLYGFVDERERNLFRLLIGVSGVGANTARIILSSIPAPELEVVIVSGDHARLKNVKGIGIKTAQRVIVDLKDKIKPAEEALLLQPSATSDTYDEALAALVMLGFARQQSQKVLKKLFDADPSIKVEQAIKKALAML</sequence>
<dbReference type="InterPro" id="IPR003583">
    <property type="entry name" value="Hlx-hairpin-Hlx_DNA-bd_motif"/>
</dbReference>
<dbReference type="GO" id="GO:0048476">
    <property type="term" value="C:Holliday junction resolvase complex"/>
    <property type="evidence" value="ECO:0007669"/>
    <property type="project" value="UniProtKB-UniRule"/>
</dbReference>
<proteinExistence type="inferred from homology"/>
<dbReference type="GO" id="GO:0005524">
    <property type="term" value="F:ATP binding"/>
    <property type="evidence" value="ECO:0007669"/>
    <property type="project" value="InterPro"/>
</dbReference>
<evidence type="ECO:0000256" key="4">
    <source>
        <dbReference type="ARBA" id="ARBA00023172"/>
    </source>
</evidence>
<protein>
    <recommendedName>
        <fullName evidence="6">Holliday junction branch migration complex subunit RuvA</fullName>
    </recommendedName>
</protein>
<comment type="function">
    <text evidence="6">The RuvA-RuvB-RuvC complex processes Holliday junction (HJ) DNA during genetic recombination and DNA repair, while the RuvA-RuvB complex plays an important role in the rescue of blocked DNA replication forks via replication fork reversal (RFR). RuvA specifically binds to HJ cruciform DNA, conferring on it an open structure. The RuvB hexamer acts as an ATP-dependent pump, pulling dsDNA into and through the RuvAB complex. HJ branch migration allows RuvC to scan DNA until it finds its consensus sequence, where it cleaves and resolves the cruciform DNA.</text>
</comment>
<feature type="region of interest" description="Domain III" evidence="6">
    <location>
        <begin position="144"/>
        <end position="193"/>
    </location>
</feature>
<dbReference type="SMART" id="SM00278">
    <property type="entry name" value="HhH1"/>
    <property type="match status" value="2"/>
</dbReference>
<dbReference type="GO" id="GO:0009379">
    <property type="term" value="C:Holliday junction helicase complex"/>
    <property type="evidence" value="ECO:0007669"/>
    <property type="project" value="InterPro"/>
</dbReference>
<dbReference type="GO" id="GO:0006310">
    <property type="term" value="P:DNA recombination"/>
    <property type="evidence" value="ECO:0007669"/>
    <property type="project" value="UniProtKB-UniRule"/>
</dbReference>
<dbReference type="OrthoDB" id="5293449at2"/>
<name>A0A4P7VIX4_9BACT</name>
<dbReference type="InterPro" id="IPR010994">
    <property type="entry name" value="RuvA_2-like"/>
</dbReference>
<keyword evidence="1 6" id="KW-0963">Cytoplasm</keyword>
<comment type="subunit">
    <text evidence="6">Homotetramer. Forms an RuvA(8)-RuvB(12)-Holliday junction (HJ) complex. HJ DNA is sandwiched between 2 RuvA tetramers; dsDNA enters through RuvA and exits via RuvB. An RuvB hexamer assembles on each DNA strand where it exits the tetramer. Each RuvB hexamer is contacted by two RuvA subunits (via domain III) on 2 adjacent RuvB subunits; this complex drives branch migration. In the full resolvosome a probable DNA-RuvA(4)-RuvB(12)-RuvC(2) complex forms which resolves the HJ.</text>
</comment>
<dbReference type="InterPro" id="IPR011114">
    <property type="entry name" value="RuvA_C"/>
</dbReference>
<keyword evidence="4 6" id="KW-0233">DNA recombination</keyword>
<reference evidence="8 9" key="1">
    <citation type="submission" date="2019-02" db="EMBL/GenBank/DDBJ databases">
        <title>Isolation and identification of novel species under the genus Muribaculum.</title>
        <authorList>
            <person name="Miyake S."/>
            <person name="Ding Y."/>
            <person name="Low A."/>
            <person name="Soh M."/>
            <person name="Seedorf H."/>
        </authorList>
    </citation>
    <scope>NUCLEOTIDE SEQUENCE [LARGE SCALE GENOMIC DNA]</scope>
    <source>
        <strain evidence="8 9">TLL-A4</strain>
    </source>
</reference>
<evidence type="ECO:0000256" key="3">
    <source>
        <dbReference type="ARBA" id="ARBA00023125"/>
    </source>
</evidence>
<dbReference type="SUPFAM" id="SSF46929">
    <property type="entry name" value="DNA helicase RuvA subunit, C-terminal domain"/>
    <property type="match status" value="1"/>
</dbReference>
<evidence type="ECO:0000313" key="8">
    <source>
        <dbReference type="EMBL" id="QCD35780.1"/>
    </source>
</evidence>
<dbReference type="Pfam" id="PF14520">
    <property type="entry name" value="HHH_5"/>
    <property type="match status" value="1"/>
</dbReference>
<comment type="caution">
    <text evidence="6">Lacks conserved residue(s) required for the propagation of feature annotation.</text>
</comment>
<dbReference type="HAMAP" id="MF_00031">
    <property type="entry name" value="DNA_HJ_migration_RuvA"/>
    <property type="match status" value="1"/>
</dbReference>
<dbReference type="AlphaFoldDB" id="A0A4P7VIX4"/>
<keyword evidence="3 6" id="KW-0238">DNA-binding</keyword>
<comment type="similarity">
    <text evidence="6">Belongs to the RuvA family.</text>
</comment>
<dbReference type="InterPro" id="IPR036267">
    <property type="entry name" value="RuvA_C_sf"/>
</dbReference>
<accession>A0A4P7VIX4</accession>
<keyword evidence="9" id="KW-1185">Reference proteome</keyword>
<gene>
    <name evidence="6 8" type="primary">ruvA</name>
    <name evidence="8" type="ORF">E7746_07705</name>
</gene>